<dbReference type="Proteomes" id="UP000249634">
    <property type="component" value="Chromosome 1"/>
</dbReference>
<protein>
    <submittedName>
        <fullName evidence="1">Phage protein</fullName>
    </submittedName>
</protein>
<dbReference type="EMBL" id="LS483339">
    <property type="protein sequence ID" value="SQF24662.1"/>
    <property type="molecule type" value="Genomic_DNA"/>
</dbReference>
<accession>A0A2X3WNM1</accession>
<evidence type="ECO:0000313" key="1">
    <source>
        <dbReference type="EMBL" id="SQF24662.1"/>
    </source>
</evidence>
<evidence type="ECO:0000313" key="2">
    <source>
        <dbReference type="Proteomes" id="UP000249634"/>
    </source>
</evidence>
<dbReference type="AlphaFoldDB" id="A0A2X3WNM1"/>
<gene>
    <name evidence="1" type="ORF">NCTC12958_00855</name>
</gene>
<sequence>MRYADKVTLKYNDKTQQRYDPTLGRMIGGKEQTKTISCNVTGASLELQAKLGELLNTNSIVIRLRSPITAAIDTIEYKGHQYKPVTTRSYPSGRYTIYANRVVG</sequence>
<name>A0A2X3WNM1_STRTR</name>
<proteinExistence type="predicted"/>
<reference evidence="1 2" key="1">
    <citation type="submission" date="2018-06" db="EMBL/GenBank/DDBJ databases">
        <authorList>
            <consortium name="Pathogen Informatics"/>
            <person name="Doyle S."/>
        </authorList>
    </citation>
    <scope>NUCLEOTIDE SEQUENCE [LARGE SCALE GENOMIC DNA]</scope>
    <source>
        <strain evidence="1 2">NCTC12958</strain>
    </source>
</reference>
<organism evidence="1 2">
    <name type="scientific">Streptococcus thermophilus</name>
    <dbReference type="NCBI Taxonomy" id="1308"/>
    <lineage>
        <taxon>Bacteria</taxon>
        <taxon>Bacillati</taxon>
        <taxon>Bacillota</taxon>
        <taxon>Bacilli</taxon>
        <taxon>Lactobacillales</taxon>
        <taxon>Streptococcaceae</taxon>
        <taxon>Streptococcus</taxon>
    </lineage>
</organism>